<evidence type="ECO:0000256" key="10">
    <source>
        <dbReference type="ARBA" id="ARBA00022837"/>
    </source>
</evidence>
<dbReference type="InterPro" id="IPR009033">
    <property type="entry name" value="Calreticulin/calnexin_P_dom_sf"/>
</dbReference>
<evidence type="ECO:0000256" key="5">
    <source>
        <dbReference type="ARBA" id="ARBA00022729"/>
    </source>
</evidence>
<accession>A0ABD2PTP0</accession>
<evidence type="ECO:0000256" key="6">
    <source>
        <dbReference type="ARBA" id="ARBA00022734"/>
    </source>
</evidence>
<evidence type="ECO:0000256" key="12">
    <source>
        <dbReference type="RuleBase" id="RU362126"/>
    </source>
</evidence>
<evidence type="ECO:0000313" key="14">
    <source>
        <dbReference type="EMBL" id="KAL3310832.1"/>
    </source>
</evidence>
<evidence type="ECO:0000256" key="11">
    <source>
        <dbReference type="ARBA" id="ARBA00023186"/>
    </source>
</evidence>
<keyword evidence="10" id="KW-0106">Calcium</keyword>
<keyword evidence="8 12" id="KW-0256">Endoplasmic reticulum</keyword>
<comment type="similarity">
    <text evidence="2 12">Belongs to the calreticulin family.</text>
</comment>
<name>A0ABD2PTP0_9PLAT</name>
<reference evidence="14 15" key="1">
    <citation type="submission" date="2024-11" db="EMBL/GenBank/DDBJ databases">
        <title>Adaptive evolution of stress response genes in parasites aligns with host niche diversity.</title>
        <authorList>
            <person name="Hahn C."/>
            <person name="Resl P."/>
        </authorList>
    </citation>
    <scope>NUCLEOTIDE SEQUENCE [LARGE SCALE GENOMIC DNA]</scope>
    <source>
        <strain evidence="14">EGGRZ-B1_66</strain>
        <tissue evidence="14">Body</tissue>
    </source>
</reference>
<dbReference type="PRINTS" id="PR00626">
    <property type="entry name" value="CALRETICULIN"/>
</dbReference>
<comment type="subcellular location">
    <subcellularLocation>
        <location evidence="1">Endoplasmic reticulum lumen</location>
    </subcellularLocation>
</comment>
<dbReference type="FunFam" id="2.10.250.10:FF:000002">
    <property type="entry name" value="Calreticulin"/>
    <property type="match status" value="1"/>
</dbReference>
<evidence type="ECO:0000256" key="4">
    <source>
        <dbReference type="ARBA" id="ARBA00022723"/>
    </source>
</evidence>
<organism evidence="14 15">
    <name type="scientific">Cichlidogyrus casuarinus</name>
    <dbReference type="NCBI Taxonomy" id="1844966"/>
    <lineage>
        <taxon>Eukaryota</taxon>
        <taxon>Metazoa</taxon>
        <taxon>Spiralia</taxon>
        <taxon>Lophotrochozoa</taxon>
        <taxon>Platyhelminthes</taxon>
        <taxon>Monogenea</taxon>
        <taxon>Monopisthocotylea</taxon>
        <taxon>Dactylogyridea</taxon>
        <taxon>Ancyrocephalidae</taxon>
        <taxon>Cichlidogyrus</taxon>
    </lineage>
</organism>
<evidence type="ECO:0000256" key="7">
    <source>
        <dbReference type="ARBA" id="ARBA00022737"/>
    </source>
</evidence>
<comment type="caution">
    <text evidence="14">The sequence shown here is derived from an EMBL/GenBank/DDBJ whole genome shotgun (WGS) entry which is preliminary data.</text>
</comment>
<feature type="compositionally biased region" description="Basic and acidic residues" evidence="13">
    <location>
        <begin position="77"/>
        <end position="124"/>
    </location>
</feature>
<evidence type="ECO:0000256" key="13">
    <source>
        <dbReference type="SAM" id="MobiDB-lite"/>
    </source>
</evidence>
<keyword evidence="11 12" id="KW-0143">Chaperone</keyword>
<dbReference type="Proteomes" id="UP001626550">
    <property type="component" value="Unassembled WGS sequence"/>
</dbReference>
<dbReference type="GO" id="GO:0046872">
    <property type="term" value="F:metal ion binding"/>
    <property type="evidence" value="ECO:0007669"/>
    <property type="project" value="UniProtKB-KW"/>
</dbReference>
<feature type="compositionally biased region" description="Acidic residues" evidence="13">
    <location>
        <begin position="125"/>
        <end position="134"/>
    </location>
</feature>
<feature type="region of interest" description="Disordered" evidence="13">
    <location>
        <begin position="61"/>
        <end position="148"/>
    </location>
</feature>
<dbReference type="PANTHER" id="PTHR11073:SF2">
    <property type="entry name" value="CALRETICULIN"/>
    <property type="match status" value="1"/>
</dbReference>
<evidence type="ECO:0000256" key="1">
    <source>
        <dbReference type="ARBA" id="ARBA00004319"/>
    </source>
</evidence>
<keyword evidence="6" id="KW-0430">Lectin</keyword>
<dbReference type="AlphaFoldDB" id="A0ABD2PTP0"/>
<dbReference type="Pfam" id="PF00262">
    <property type="entry name" value="Calreticulin"/>
    <property type="match status" value="2"/>
</dbReference>
<evidence type="ECO:0000256" key="2">
    <source>
        <dbReference type="ARBA" id="ARBA00010983"/>
    </source>
</evidence>
<evidence type="ECO:0000313" key="15">
    <source>
        <dbReference type="Proteomes" id="UP001626550"/>
    </source>
</evidence>
<dbReference type="GO" id="GO:0005788">
    <property type="term" value="C:endoplasmic reticulum lumen"/>
    <property type="evidence" value="ECO:0007669"/>
    <property type="project" value="UniProtKB-SubCell"/>
</dbReference>
<proteinExistence type="inferred from homology"/>
<dbReference type="Gene3D" id="2.60.120.200">
    <property type="match status" value="1"/>
</dbReference>
<gene>
    <name evidence="14" type="ORF">Ciccas_010597</name>
</gene>
<dbReference type="PANTHER" id="PTHR11073">
    <property type="entry name" value="CALRETICULIN AND CALNEXIN"/>
    <property type="match status" value="1"/>
</dbReference>
<feature type="compositionally biased region" description="Basic and acidic residues" evidence="13">
    <location>
        <begin position="225"/>
        <end position="278"/>
    </location>
</feature>
<keyword evidence="9" id="KW-0862">Zinc</keyword>
<sequence>MSKTRSPDICGISTKKVHVIFTHNGKNHLVKKDIRCKDDELTHMYRLIVKPTNEYEVEIDDESVEKGSLEEDFDILPPKEIEDDSVKKPADWVDEKMMPDENDKKPEDWDKPKTIPDPAAKKPDDWDDEMDGEWEPPQIDNPDYKGDWKAKMIENPDYKGPWIQPKKPNPDYKEDKELYAFEDFGGIGFDLWQVKSGTIFDNLAICDDLDECKKLTKGVWQARQAAEKKVKDEETKKAEEEMEKAQKEAEEKEKAEKAKKDGDEDTDAKKEDKAHDEL</sequence>
<feature type="region of interest" description="Disordered" evidence="13">
    <location>
        <begin position="223"/>
        <end position="278"/>
    </location>
</feature>
<evidence type="ECO:0000256" key="8">
    <source>
        <dbReference type="ARBA" id="ARBA00022824"/>
    </source>
</evidence>
<keyword evidence="15" id="KW-1185">Reference proteome</keyword>
<evidence type="ECO:0000256" key="3">
    <source>
        <dbReference type="ARBA" id="ARBA00015837"/>
    </source>
</evidence>
<keyword evidence="7" id="KW-0677">Repeat</keyword>
<protein>
    <recommendedName>
        <fullName evidence="3">Calreticulin</fullName>
    </recommendedName>
</protein>
<dbReference type="EMBL" id="JBJKFK010002624">
    <property type="protein sequence ID" value="KAL3310832.1"/>
    <property type="molecule type" value="Genomic_DNA"/>
</dbReference>
<keyword evidence="4" id="KW-0479">Metal-binding</keyword>
<evidence type="ECO:0000256" key="9">
    <source>
        <dbReference type="ARBA" id="ARBA00022833"/>
    </source>
</evidence>
<dbReference type="GO" id="GO:0030246">
    <property type="term" value="F:carbohydrate binding"/>
    <property type="evidence" value="ECO:0007669"/>
    <property type="project" value="UniProtKB-KW"/>
</dbReference>
<keyword evidence="5" id="KW-0732">Signal</keyword>
<dbReference type="SUPFAM" id="SSF63887">
    <property type="entry name" value="P-domain of calnexin/calreticulin"/>
    <property type="match status" value="1"/>
</dbReference>
<dbReference type="InterPro" id="IPR001580">
    <property type="entry name" value="Calret/calnex"/>
</dbReference>
<dbReference type="Gene3D" id="2.10.250.10">
    <property type="entry name" value="Calreticulin/calnexin, P domain"/>
    <property type="match status" value="1"/>
</dbReference>